<dbReference type="CDD" id="cd11731">
    <property type="entry name" value="Lin1944_like_SDR_c"/>
    <property type="match status" value="1"/>
</dbReference>
<dbReference type="InterPro" id="IPR051122">
    <property type="entry name" value="SDR_DHRS6-like"/>
</dbReference>
<dbReference type="InterPro" id="IPR002347">
    <property type="entry name" value="SDR_fam"/>
</dbReference>
<dbReference type="NCBIfam" id="NF005754">
    <property type="entry name" value="PRK07578.1"/>
    <property type="match status" value="1"/>
</dbReference>
<protein>
    <submittedName>
        <fullName evidence="3">Short-chain dehydrogenase</fullName>
    </submittedName>
</protein>
<dbReference type="PANTHER" id="PTHR43477">
    <property type="entry name" value="DIHYDROANTICAPSIN 7-DEHYDROGENASE"/>
    <property type="match status" value="1"/>
</dbReference>
<comment type="similarity">
    <text evidence="1">Belongs to the short-chain dehydrogenases/reductases (SDR) family.</text>
</comment>
<dbReference type="AlphaFoldDB" id="A0A1W2LSS7"/>
<dbReference type="PANTHER" id="PTHR43477:SF1">
    <property type="entry name" value="DIHYDROANTICAPSIN 7-DEHYDROGENASE"/>
    <property type="match status" value="1"/>
</dbReference>
<dbReference type="SUPFAM" id="SSF51735">
    <property type="entry name" value="NAD(P)-binding Rossmann-fold domains"/>
    <property type="match status" value="1"/>
</dbReference>
<dbReference type="OrthoDB" id="9787486at2"/>
<name>A0A1W2LSS7_9PSEU</name>
<dbReference type="PRINTS" id="PR00081">
    <property type="entry name" value="GDHRDH"/>
</dbReference>
<sequence length="195" mass="19672">MKILVVGATGTIGAAVSSALTARGHTVLAASRSGEVGVDVEQPATLDALFAAEPGIEHVVCCAGSGSLVPVDGGSDEEFTQGLQGKLLGQVFLLRHAIPHLPDGGSVTLTAGRIPETLRGSAFGVLTNAGLEAFVAAAARELPRGLRVNAVSPGWVRETLAALGEPEGGTPAADVARSYVESVENADLTGRTLTP</sequence>
<dbReference type="InterPro" id="IPR036291">
    <property type="entry name" value="NAD(P)-bd_dom_sf"/>
</dbReference>
<dbReference type="GO" id="GO:0016491">
    <property type="term" value="F:oxidoreductase activity"/>
    <property type="evidence" value="ECO:0007669"/>
    <property type="project" value="UniProtKB-KW"/>
</dbReference>
<comment type="caution">
    <text evidence="3">The sequence shown here is derived from an EMBL/GenBank/DDBJ whole genome shotgun (WGS) entry which is preliminary data.</text>
</comment>
<accession>A0A1W2LSS7</accession>
<evidence type="ECO:0000256" key="2">
    <source>
        <dbReference type="ARBA" id="ARBA00023002"/>
    </source>
</evidence>
<organism evidence="3 4">
    <name type="scientific">Amycolatopsis keratiniphila subsp. keratiniphila</name>
    <dbReference type="NCBI Taxonomy" id="227715"/>
    <lineage>
        <taxon>Bacteria</taxon>
        <taxon>Bacillati</taxon>
        <taxon>Actinomycetota</taxon>
        <taxon>Actinomycetes</taxon>
        <taxon>Pseudonocardiales</taxon>
        <taxon>Pseudonocardiaceae</taxon>
        <taxon>Amycolatopsis</taxon>
        <taxon>Amycolatopsis japonica group</taxon>
    </lineage>
</organism>
<dbReference type="Proteomes" id="UP000076660">
    <property type="component" value="Unassembled WGS sequence"/>
</dbReference>
<dbReference type="Gene3D" id="3.40.50.720">
    <property type="entry name" value="NAD(P)-binding Rossmann-like Domain"/>
    <property type="match status" value="1"/>
</dbReference>
<keyword evidence="2" id="KW-0560">Oxidoreductase</keyword>
<dbReference type="EMBL" id="LQMT02000020">
    <property type="protein sequence ID" value="ONF67935.1"/>
    <property type="molecule type" value="Genomic_DNA"/>
</dbReference>
<proteinExistence type="inferred from homology"/>
<dbReference type="RefSeq" id="WP_063272231.1">
    <property type="nucleotide sequence ID" value="NZ_LQMT02000020.1"/>
</dbReference>
<dbReference type="Pfam" id="PF13561">
    <property type="entry name" value="adh_short_C2"/>
    <property type="match status" value="1"/>
</dbReference>
<evidence type="ECO:0000313" key="4">
    <source>
        <dbReference type="Proteomes" id="UP000076660"/>
    </source>
</evidence>
<reference evidence="3 4" key="1">
    <citation type="submission" date="2016-12" db="EMBL/GenBank/DDBJ databases">
        <title>Amycolatopsis keratiniphila subsp. keratiniphila genome sequencing and assembly.</title>
        <authorList>
            <person name="Mayilraj S."/>
            <person name="Kaur N."/>
        </authorList>
    </citation>
    <scope>NUCLEOTIDE SEQUENCE [LARGE SCALE GENOMIC DNA]</scope>
    <source>
        <strain evidence="3 4">DSM 44409</strain>
    </source>
</reference>
<evidence type="ECO:0000313" key="3">
    <source>
        <dbReference type="EMBL" id="ONF67935.1"/>
    </source>
</evidence>
<evidence type="ECO:0000256" key="1">
    <source>
        <dbReference type="ARBA" id="ARBA00006484"/>
    </source>
</evidence>
<gene>
    <name evidence="3" type="ORF">AVR91_0221080</name>
</gene>